<name>V9LFH9_CALMI</name>
<evidence type="ECO:0000256" key="1">
    <source>
        <dbReference type="ARBA" id="ARBA00006336"/>
    </source>
</evidence>
<accession>V9LFH9</accession>
<evidence type="ECO:0000313" key="3">
    <source>
        <dbReference type="EMBL" id="AFP11310.1"/>
    </source>
</evidence>
<dbReference type="InterPro" id="IPR050993">
    <property type="entry name" value="Isochorismatase_domain"/>
</dbReference>
<reference evidence="3" key="1">
    <citation type="journal article" date="2014" name="Nature">
        <title>Elephant shark genome provides unique insights into gnathostome evolution.</title>
        <authorList>
            <consortium name="International Elephant Shark Genome Sequencing Consortium"/>
            <person name="Venkatesh B."/>
            <person name="Lee A.P."/>
            <person name="Ravi V."/>
            <person name="Maurya A.K."/>
            <person name="Lian M.M."/>
            <person name="Swann J.B."/>
            <person name="Ohta Y."/>
            <person name="Flajnik M.F."/>
            <person name="Sutoh Y."/>
            <person name="Kasahara M."/>
            <person name="Hoon S."/>
            <person name="Gangu V."/>
            <person name="Roy S.W."/>
            <person name="Irimia M."/>
            <person name="Korzh V."/>
            <person name="Kondrychyn I."/>
            <person name="Lim Z.W."/>
            <person name="Tay B.H."/>
            <person name="Tohari S."/>
            <person name="Kong K.W."/>
            <person name="Ho S."/>
            <person name="Lorente-Galdos B."/>
            <person name="Quilez J."/>
            <person name="Marques-Bonet T."/>
            <person name="Raney B.J."/>
            <person name="Ingham P.W."/>
            <person name="Tay A."/>
            <person name="Hillier L.W."/>
            <person name="Minx P."/>
            <person name="Boehm T."/>
            <person name="Wilson R.K."/>
            <person name="Brenner S."/>
            <person name="Warren W.C."/>
        </authorList>
    </citation>
    <scope>NUCLEOTIDE SEQUENCE</scope>
    <source>
        <tissue evidence="3">Brain</tissue>
    </source>
</reference>
<dbReference type="InterPro" id="IPR036380">
    <property type="entry name" value="Isochorismatase-like_sf"/>
</dbReference>
<dbReference type="Pfam" id="PF00857">
    <property type="entry name" value="Isochorismatase"/>
    <property type="match status" value="1"/>
</dbReference>
<dbReference type="FunFam" id="3.40.50.850:FF:000001">
    <property type="entry name" value="Isochorismatase domain-containing protein 1"/>
    <property type="match status" value="1"/>
</dbReference>
<dbReference type="InterPro" id="IPR000868">
    <property type="entry name" value="Isochorismatase-like_dom"/>
</dbReference>
<evidence type="ECO:0000259" key="2">
    <source>
        <dbReference type="Pfam" id="PF00857"/>
    </source>
</evidence>
<dbReference type="CDD" id="cd01012">
    <property type="entry name" value="YcaC_related"/>
    <property type="match status" value="1"/>
</dbReference>
<dbReference type="SUPFAM" id="SSF52499">
    <property type="entry name" value="Isochorismatase-like hydrolases"/>
    <property type="match status" value="1"/>
</dbReference>
<dbReference type="AlphaFoldDB" id="V9LFH9"/>
<dbReference type="EMBL" id="JW878793">
    <property type="protein sequence ID" value="AFP11310.1"/>
    <property type="molecule type" value="mRNA"/>
</dbReference>
<sequence>MAARVLGRFTQKSTVLFLCDLQEKFRDQIVYFPQIVAASAKMLKVAEILQMPVIVTEQYPKGLGATVPELGANHLPKYPKTCFSMVTPDVEGALRSFEGVQSVLLCGIETHACIMSTALDLLDRGLDVHVVADACSSRTQTDRVIALSRLRQSGAFVTTSETCALQLLRGASHPNFKEIQKIIREPTAESDLRFIP</sequence>
<dbReference type="PANTHER" id="PTHR14119">
    <property type="entry name" value="HYDROLASE"/>
    <property type="match status" value="1"/>
</dbReference>
<organism evidence="3">
    <name type="scientific">Callorhinchus milii</name>
    <name type="common">Ghost shark</name>
    <dbReference type="NCBI Taxonomy" id="7868"/>
    <lineage>
        <taxon>Eukaryota</taxon>
        <taxon>Metazoa</taxon>
        <taxon>Chordata</taxon>
        <taxon>Craniata</taxon>
        <taxon>Vertebrata</taxon>
        <taxon>Chondrichthyes</taxon>
        <taxon>Holocephali</taxon>
        <taxon>Chimaeriformes</taxon>
        <taxon>Callorhinchidae</taxon>
        <taxon>Callorhinchus</taxon>
    </lineage>
</organism>
<dbReference type="Gene3D" id="3.40.50.850">
    <property type="entry name" value="Isochorismatase-like"/>
    <property type="match status" value="1"/>
</dbReference>
<protein>
    <submittedName>
        <fullName evidence="3">Isochorismatase domain-containing protein 2, mitochondrial</fullName>
    </submittedName>
</protein>
<proteinExistence type="evidence at transcript level"/>
<dbReference type="PANTHER" id="PTHR14119:SF3">
    <property type="entry name" value="ISOCHORISMATASE DOMAIN-CONTAINING PROTEIN 2"/>
    <property type="match status" value="1"/>
</dbReference>
<comment type="similarity">
    <text evidence="1">Belongs to the isochorismatase family.</text>
</comment>
<feature type="domain" description="Isochorismatase-like" evidence="2">
    <location>
        <begin position="14"/>
        <end position="161"/>
    </location>
</feature>